<keyword evidence="2" id="KW-1133">Transmembrane helix</keyword>
<dbReference type="AlphaFoldDB" id="A0A9W9L4J4"/>
<proteinExistence type="predicted"/>
<feature type="region of interest" description="Disordered" evidence="1">
    <location>
        <begin position="61"/>
        <end position="153"/>
    </location>
</feature>
<keyword evidence="4" id="KW-1185">Reference proteome</keyword>
<reference evidence="3" key="2">
    <citation type="journal article" date="2023" name="IMA Fungus">
        <title>Comparative genomic study of the Penicillium genus elucidates a diverse pangenome and 15 lateral gene transfer events.</title>
        <authorList>
            <person name="Petersen C."/>
            <person name="Sorensen T."/>
            <person name="Nielsen M.R."/>
            <person name="Sondergaard T.E."/>
            <person name="Sorensen J.L."/>
            <person name="Fitzpatrick D.A."/>
            <person name="Frisvad J.C."/>
            <person name="Nielsen K.L."/>
        </authorList>
    </citation>
    <scope>NUCLEOTIDE SEQUENCE</scope>
    <source>
        <strain evidence="3">IBT 22155</strain>
    </source>
</reference>
<evidence type="ECO:0000313" key="4">
    <source>
        <dbReference type="Proteomes" id="UP001149079"/>
    </source>
</evidence>
<feature type="transmembrane region" description="Helical" evidence="2">
    <location>
        <begin position="12"/>
        <end position="30"/>
    </location>
</feature>
<evidence type="ECO:0000256" key="1">
    <source>
        <dbReference type="SAM" id="MobiDB-lite"/>
    </source>
</evidence>
<evidence type="ECO:0000313" key="3">
    <source>
        <dbReference type="EMBL" id="KAJ5135812.1"/>
    </source>
</evidence>
<feature type="compositionally biased region" description="Basic and acidic residues" evidence="1">
    <location>
        <begin position="105"/>
        <end position="115"/>
    </location>
</feature>
<reference evidence="3" key="1">
    <citation type="submission" date="2022-11" db="EMBL/GenBank/DDBJ databases">
        <authorList>
            <person name="Petersen C."/>
        </authorList>
    </citation>
    <scope>NUCLEOTIDE SEQUENCE</scope>
    <source>
        <strain evidence="3">IBT 22155</strain>
    </source>
</reference>
<keyword evidence="2" id="KW-0472">Membrane</keyword>
<comment type="caution">
    <text evidence="3">The sequence shown here is derived from an EMBL/GenBank/DDBJ whole genome shotgun (WGS) entry which is preliminary data.</text>
</comment>
<name>A0A9W9L4J4_9EURO</name>
<feature type="compositionally biased region" description="Polar residues" evidence="1">
    <location>
        <begin position="134"/>
        <end position="146"/>
    </location>
</feature>
<dbReference type="RefSeq" id="XP_056522784.1">
    <property type="nucleotide sequence ID" value="XM_056665834.1"/>
</dbReference>
<gene>
    <name evidence="3" type="ORF">N7515_005090</name>
</gene>
<protein>
    <submittedName>
        <fullName evidence="3">Uncharacterized protein</fullName>
    </submittedName>
</protein>
<dbReference type="Proteomes" id="UP001149079">
    <property type="component" value="Unassembled WGS sequence"/>
</dbReference>
<dbReference type="OrthoDB" id="10614350at2759"/>
<organism evidence="3 4">
    <name type="scientific">Penicillium bovifimosum</name>
    <dbReference type="NCBI Taxonomy" id="126998"/>
    <lineage>
        <taxon>Eukaryota</taxon>
        <taxon>Fungi</taxon>
        <taxon>Dikarya</taxon>
        <taxon>Ascomycota</taxon>
        <taxon>Pezizomycotina</taxon>
        <taxon>Eurotiomycetes</taxon>
        <taxon>Eurotiomycetidae</taxon>
        <taxon>Eurotiales</taxon>
        <taxon>Aspergillaceae</taxon>
        <taxon>Penicillium</taxon>
    </lineage>
</organism>
<evidence type="ECO:0000256" key="2">
    <source>
        <dbReference type="SAM" id="Phobius"/>
    </source>
</evidence>
<accession>A0A9W9L4J4</accession>
<keyword evidence="2" id="KW-0812">Transmembrane</keyword>
<sequence length="153" mass="16892">MAGPKAWLSSRPLWAFITFILALICLLFVVKGISTDEQTKDTRYDLYRWKSRPTIKHDIFDPAISPTVEPNESSHLARRDSKISVGIPSSPAEDKPVQADSQTLEGHHDAKENQKDTPSGQVPDNDEAAIAQNIPESESKSLSETSPFPHKAA</sequence>
<dbReference type="EMBL" id="JAPQKL010000004">
    <property type="protein sequence ID" value="KAJ5135812.1"/>
    <property type="molecule type" value="Genomic_DNA"/>
</dbReference>
<dbReference type="GeneID" id="81405004"/>